<dbReference type="EMBL" id="OC000519">
    <property type="protein sequence ID" value="CAD7257557.1"/>
    <property type="molecule type" value="Genomic_DNA"/>
</dbReference>
<dbReference type="PROSITE" id="PS00209">
    <property type="entry name" value="HEMOCYANIN_1"/>
    <property type="match status" value="1"/>
</dbReference>
<evidence type="ECO:0000313" key="5">
    <source>
        <dbReference type="EMBL" id="CAD7257557.1"/>
    </source>
</evidence>
<dbReference type="PRINTS" id="PR00187">
    <property type="entry name" value="HAEMOCYANIN"/>
</dbReference>
<evidence type="ECO:0000256" key="2">
    <source>
        <dbReference type="ARBA" id="ARBA00022761"/>
    </source>
</evidence>
<dbReference type="AlphaFoldDB" id="A0A7R9ANY2"/>
<dbReference type="GO" id="GO:0045735">
    <property type="term" value="F:nutrient reservoir activity"/>
    <property type="evidence" value="ECO:0007669"/>
    <property type="project" value="UniProtKB-KW"/>
</dbReference>
<dbReference type="InterPro" id="IPR005204">
    <property type="entry name" value="Hemocyanin_N"/>
</dbReference>
<reference evidence="5" key="1">
    <citation type="submission" date="2020-11" db="EMBL/GenBank/DDBJ databases">
        <authorList>
            <person name="Tran Van P."/>
        </authorList>
    </citation>
    <scope>NUCLEOTIDE SEQUENCE</scope>
</reference>
<keyword evidence="3" id="KW-0560">Oxidoreductase</keyword>
<gene>
    <name evidence="5" type="ORF">TSIB3V08_LOCUS1815</name>
</gene>
<organism evidence="5">
    <name type="scientific">Timema shepardi</name>
    <name type="common">Walking stick</name>
    <dbReference type="NCBI Taxonomy" id="629360"/>
    <lineage>
        <taxon>Eukaryota</taxon>
        <taxon>Metazoa</taxon>
        <taxon>Ecdysozoa</taxon>
        <taxon>Arthropoda</taxon>
        <taxon>Hexapoda</taxon>
        <taxon>Insecta</taxon>
        <taxon>Pterygota</taxon>
        <taxon>Neoptera</taxon>
        <taxon>Polyneoptera</taxon>
        <taxon>Phasmatodea</taxon>
        <taxon>Timematodea</taxon>
        <taxon>Timematoidea</taxon>
        <taxon>Timematidae</taxon>
        <taxon>Timema</taxon>
    </lineage>
</organism>
<evidence type="ECO:0000259" key="4">
    <source>
        <dbReference type="PROSITE" id="PS00498"/>
    </source>
</evidence>
<dbReference type="PROSITE" id="PS00210">
    <property type="entry name" value="HEMOCYANIN_2"/>
    <property type="match status" value="1"/>
</dbReference>
<dbReference type="InterPro" id="IPR013788">
    <property type="entry name" value="Hemocyanin/hexamerin"/>
</dbReference>
<dbReference type="Pfam" id="PF03723">
    <property type="entry name" value="Hemocyanin_C"/>
    <property type="match status" value="1"/>
</dbReference>
<proteinExistence type="inferred from homology"/>
<evidence type="ECO:0000256" key="3">
    <source>
        <dbReference type="ARBA" id="ARBA00023033"/>
    </source>
</evidence>
<dbReference type="Gene3D" id="1.10.1280.10">
    <property type="entry name" value="Di-copper center containing domain from catechol oxidase"/>
    <property type="match status" value="2"/>
</dbReference>
<dbReference type="InterPro" id="IPR005203">
    <property type="entry name" value="Hemocyanin_C"/>
</dbReference>
<dbReference type="GO" id="GO:0005615">
    <property type="term" value="C:extracellular space"/>
    <property type="evidence" value="ECO:0007669"/>
    <property type="project" value="UniProtKB-ARBA"/>
</dbReference>
<dbReference type="InterPro" id="IPR036697">
    <property type="entry name" value="Hemocyanin_N_sf"/>
</dbReference>
<dbReference type="InterPro" id="IPR000896">
    <property type="entry name" value="Hemocyanin/hexamerin_mid_dom"/>
</dbReference>
<accession>A0A7R9ANY2</accession>
<protein>
    <recommendedName>
        <fullName evidence="4">Tyrosinase copper-binding domain-containing protein</fullName>
    </recommendedName>
</protein>
<dbReference type="InterPro" id="IPR008922">
    <property type="entry name" value="Di-copper_centre_dom_sf"/>
</dbReference>
<dbReference type="PROSITE" id="PS00498">
    <property type="entry name" value="TYROSINASE_2"/>
    <property type="match status" value="1"/>
</dbReference>
<keyword evidence="2" id="KW-0758">Storage protein</keyword>
<dbReference type="GO" id="GO:0004497">
    <property type="term" value="F:monooxygenase activity"/>
    <property type="evidence" value="ECO:0007669"/>
    <property type="project" value="UniProtKB-KW"/>
</dbReference>
<feature type="domain" description="Tyrosinase copper-binding" evidence="4">
    <location>
        <begin position="515"/>
        <end position="526"/>
    </location>
</feature>
<dbReference type="PANTHER" id="PTHR11511:SF5">
    <property type="entry name" value="FAT-BODY PROTEIN 1-RELATED"/>
    <property type="match status" value="1"/>
</dbReference>
<dbReference type="InterPro" id="IPR002227">
    <property type="entry name" value="Tyrosinase_Cu-bd"/>
</dbReference>
<dbReference type="SUPFAM" id="SSF48050">
    <property type="entry name" value="Hemocyanin, N-terminal domain"/>
    <property type="match status" value="1"/>
</dbReference>
<dbReference type="PANTHER" id="PTHR11511">
    <property type="entry name" value="LARVAL STORAGE PROTEIN/PHENOLOXIDASE"/>
    <property type="match status" value="1"/>
</dbReference>
<dbReference type="Pfam" id="PF00372">
    <property type="entry name" value="Hemocyanin_M"/>
    <property type="match status" value="1"/>
</dbReference>
<evidence type="ECO:0000256" key="1">
    <source>
        <dbReference type="ARBA" id="ARBA00009470"/>
    </source>
</evidence>
<keyword evidence="3" id="KW-0503">Monooxygenase</keyword>
<name>A0A7R9ANY2_TIMSH</name>
<dbReference type="Gene3D" id="1.20.1370.10">
    <property type="entry name" value="Hemocyanin, N-terminal domain"/>
    <property type="match status" value="1"/>
</dbReference>
<dbReference type="Pfam" id="PF03722">
    <property type="entry name" value="Hemocyanin_N"/>
    <property type="match status" value="1"/>
</dbReference>
<comment type="similarity">
    <text evidence="1">Belongs to the tyrosinase family. Hemocyanin subfamily.</text>
</comment>
<dbReference type="InterPro" id="IPR014756">
    <property type="entry name" value="Ig_E-set"/>
</dbReference>
<sequence length="681" mass="78443">METCAKFWMCHENPHWSVRKVYPYVLKKALSVPCAPLGRAQSYIRCTPVQQDGSNDNHYYHRTIDALAREAHKEYKVGLRHVLSEPASGQRLRVTSSSCLRPVYLPVDIGHCVGVKSTSNQWLEGDLKTVYITRQVLTADYSEAILTFSGPDIVANRYNHEIGWTVATRTVLRRRPDEKFLKKQLLVLKLLRHISEPIQDAELHSIKSSYDPISYLANYDCPDCVRSLVRDLDNGMFLNREEIFSLFHPEHRRQMVTLFEALYGAKDYDTFFSTAVYFRDRVNPRQFLYAFSVALLHRKDCRGLVLPPAYEITPHMFLTTDVVRRAYQAKMTRVSDSSLTVVKIIQTTETLVEISSPTVIPMKFTGSVNNPEQRVAYFGEDIGINSHHSHWHMDFPFWWKKSYPVDKDRKGELFFYMHHQMVARFDAERLSNNLPMVEPLDFNQKIVEGFAPGAMYHNGQEFPVRPDNMMFGDLPWRSVHEMKLFEGRIRDAITSGFIKTVPPGVMEHFETATRDPAFFRLHKHIDNLFKLHKDLLPPYSKDELDFPGVKIEAVKVVGMSKASTANTLVTYFDESHIDLGNCVEGTDKVDVDIKAVVSRLNHEPFKYVITVHSNKKVTGVVRMFLAPKYDWFGQEIPFRDARWSVIELDRFPVKPVELNTTSALANYATEVDSNDVTITVD</sequence>
<dbReference type="Gene3D" id="2.60.40.1520">
    <property type="entry name" value="Hemocyanin, C-terminal domain"/>
    <property type="match status" value="1"/>
</dbReference>
<dbReference type="SUPFAM" id="SSF81296">
    <property type="entry name" value="E set domains"/>
    <property type="match status" value="1"/>
</dbReference>
<dbReference type="InterPro" id="IPR037020">
    <property type="entry name" value="Hemocyanin_C_sf"/>
</dbReference>
<dbReference type="SUPFAM" id="SSF48056">
    <property type="entry name" value="Di-copper centre-containing domain"/>
    <property type="match status" value="1"/>
</dbReference>